<feature type="compositionally biased region" description="Low complexity" evidence="4">
    <location>
        <begin position="37"/>
        <end position="46"/>
    </location>
</feature>
<evidence type="ECO:0000313" key="6">
    <source>
        <dbReference type="EMBL" id="TXG63501.1"/>
    </source>
</evidence>
<feature type="region of interest" description="Disordered" evidence="4">
    <location>
        <begin position="1"/>
        <end position="178"/>
    </location>
</feature>
<feature type="domain" description="Ubiquitin-like protease family profile" evidence="5">
    <location>
        <begin position="226"/>
        <end position="438"/>
    </location>
</feature>
<feature type="compositionally biased region" description="Low complexity" evidence="4">
    <location>
        <begin position="103"/>
        <end position="118"/>
    </location>
</feature>
<dbReference type="Pfam" id="PF24758">
    <property type="entry name" value="LRR_At5g56370"/>
    <property type="match status" value="1"/>
</dbReference>
<dbReference type="Proteomes" id="UP000323000">
    <property type="component" value="Chromosome 4"/>
</dbReference>
<organism evidence="6 7">
    <name type="scientific">Acer yangbiense</name>
    <dbReference type="NCBI Taxonomy" id="1000413"/>
    <lineage>
        <taxon>Eukaryota</taxon>
        <taxon>Viridiplantae</taxon>
        <taxon>Streptophyta</taxon>
        <taxon>Embryophyta</taxon>
        <taxon>Tracheophyta</taxon>
        <taxon>Spermatophyta</taxon>
        <taxon>Magnoliopsida</taxon>
        <taxon>eudicotyledons</taxon>
        <taxon>Gunneridae</taxon>
        <taxon>Pentapetalae</taxon>
        <taxon>rosids</taxon>
        <taxon>malvids</taxon>
        <taxon>Sapindales</taxon>
        <taxon>Sapindaceae</taxon>
        <taxon>Hippocastanoideae</taxon>
        <taxon>Acereae</taxon>
        <taxon>Acer</taxon>
    </lineage>
</organism>
<keyword evidence="2" id="KW-0645">Protease</keyword>
<name>A0A5C7I2N9_9ROSI</name>
<evidence type="ECO:0000259" key="5">
    <source>
        <dbReference type="PROSITE" id="PS50600"/>
    </source>
</evidence>
<dbReference type="Pfam" id="PF08387">
    <property type="entry name" value="FBD"/>
    <property type="match status" value="1"/>
</dbReference>
<feature type="compositionally biased region" description="Low complexity" evidence="4">
    <location>
        <begin position="58"/>
        <end position="72"/>
    </location>
</feature>
<dbReference type="InterPro" id="IPR055411">
    <property type="entry name" value="LRR_FXL15/At3g58940/PEG3-like"/>
</dbReference>
<dbReference type="AlphaFoldDB" id="A0A5C7I2N9"/>
<dbReference type="PROSITE" id="PS50600">
    <property type="entry name" value="ULP_PROTEASE"/>
    <property type="match status" value="1"/>
</dbReference>
<proteinExistence type="inferred from homology"/>
<evidence type="ECO:0000256" key="2">
    <source>
        <dbReference type="ARBA" id="ARBA00022670"/>
    </source>
</evidence>
<accession>A0A5C7I2N9</accession>
<protein>
    <recommendedName>
        <fullName evidence="5">Ubiquitin-like protease family profile domain-containing protein</fullName>
    </recommendedName>
</protein>
<gene>
    <name evidence="6" type="ORF">EZV62_010495</name>
</gene>
<dbReference type="SUPFAM" id="SSF54001">
    <property type="entry name" value="Cysteine proteinases"/>
    <property type="match status" value="1"/>
</dbReference>
<dbReference type="InterPro" id="IPR003653">
    <property type="entry name" value="Peptidase_C48_C"/>
</dbReference>
<keyword evidence="3" id="KW-0378">Hydrolase</keyword>
<dbReference type="PANTHER" id="PTHR31900:SF30">
    <property type="entry name" value="SUPERFAMILY PROTEIN, PUTATIVE-RELATED"/>
    <property type="match status" value="1"/>
</dbReference>
<dbReference type="InterPro" id="IPR050232">
    <property type="entry name" value="FBL13/AtMIF1-like"/>
</dbReference>
<dbReference type="EMBL" id="VAHF01000004">
    <property type="protein sequence ID" value="TXG63501.1"/>
    <property type="molecule type" value="Genomic_DNA"/>
</dbReference>
<feature type="compositionally biased region" description="Polar residues" evidence="4">
    <location>
        <begin position="154"/>
        <end position="163"/>
    </location>
</feature>
<dbReference type="OrthoDB" id="1244802at2759"/>
<dbReference type="Pfam" id="PF02902">
    <property type="entry name" value="Peptidase_C48"/>
    <property type="match status" value="1"/>
</dbReference>
<evidence type="ECO:0000256" key="4">
    <source>
        <dbReference type="SAM" id="MobiDB-lite"/>
    </source>
</evidence>
<dbReference type="GO" id="GO:0006508">
    <property type="term" value="P:proteolysis"/>
    <property type="evidence" value="ECO:0007669"/>
    <property type="project" value="UniProtKB-KW"/>
</dbReference>
<comment type="caution">
    <text evidence="6">The sequence shown here is derived from an EMBL/GenBank/DDBJ whole genome shotgun (WGS) entry which is preliminary data.</text>
</comment>
<evidence type="ECO:0000256" key="1">
    <source>
        <dbReference type="ARBA" id="ARBA00005234"/>
    </source>
</evidence>
<reference evidence="7" key="1">
    <citation type="journal article" date="2019" name="Gigascience">
        <title>De novo genome assembly of the endangered Acer yangbiense, a plant species with extremely small populations endemic to Yunnan Province, China.</title>
        <authorList>
            <person name="Yang J."/>
            <person name="Wariss H.M."/>
            <person name="Tao L."/>
            <person name="Zhang R."/>
            <person name="Yun Q."/>
            <person name="Hollingsworth P."/>
            <person name="Dao Z."/>
            <person name="Luo G."/>
            <person name="Guo H."/>
            <person name="Ma Y."/>
            <person name="Sun W."/>
        </authorList>
    </citation>
    <scope>NUCLEOTIDE SEQUENCE [LARGE SCALE GENOMIC DNA]</scope>
    <source>
        <strain evidence="7">cv. Malutang</strain>
    </source>
</reference>
<dbReference type="InterPro" id="IPR038765">
    <property type="entry name" value="Papain-like_cys_pep_sf"/>
</dbReference>
<dbReference type="GO" id="GO:0008234">
    <property type="term" value="F:cysteine-type peptidase activity"/>
    <property type="evidence" value="ECO:0007669"/>
    <property type="project" value="InterPro"/>
</dbReference>
<evidence type="ECO:0000313" key="7">
    <source>
        <dbReference type="Proteomes" id="UP000323000"/>
    </source>
</evidence>
<dbReference type="SUPFAM" id="SSF52047">
    <property type="entry name" value="RNI-like"/>
    <property type="match status" value="1"/>
</dbReference>
<sequence length="861" mass="98284">MSRIPRPNRVTPHIPRPNRDTHYIPRRPHPHQDTPTDPKTTPAALTHPETAPQTASVDPKTAPADPTDTETPLVSLTHTEKAPAIPAHTGRPPEAPADPTQNETAAASPAHTETAPTHTETDDIHTPLPPSHDVHTPPPPSKRTQHEPDVSESGLPNESTSNRENPRAGLPPSDPTEIARERWVSKWLRSPYTDPSRPMKEMEVNRKYNAFVNDPNLLFRYIGIEASVSQSFFRELEDPTEWLGIEHVDAYINLLCKRKNDPMEKKQFKRKVAVVDCAFFNELTLIWCQFQPDFHAPLTKVFYPGKFNVPLDLIEYAIGNKPAWGTAWASVDDVIVPCFVRGSHWVFSVVHLHNWNITIYDSNAHLLPNNPKYRQEQVLPLRWLFPLICKKSGYYDDSKRKKQGLTCMKAVRLALYQFPCQVDGSNCGAFMLKGIEYVMMGKEPNFDFVQQDIPAFRKQAARDIFANSMEIEYHLECNVRKLNIRVDVDEIGWWAVRLPQSILTCNTLVELCILSDFVFDILDSMTCFPNLKLLYISITNPVDDLMLKLFRSCPVLEDLSIHGDLGNNEDVSTFDIMVPTLKRLTIWLSMDYYFFEGVSEHKFVVRASKLEYLDIQDSLLASFVVNERPLLNQVSLDVGVDSSLVKDYSQLDEFEVSHDEANQVMKLLNGVNYTKILSQLDEFEVSHDKANQVMKLLNGVNYTKILSLTSSTMNSLSLGFDDNMPTFPNLIRLELCIEACFGWKLLPHFLNSSSNLEVLILKMDYNQEYSPEEFVQFESENVPSCLRLHVKMIEIRNMTGVEDELEMVSYMLKNSEVLKEFSVDIANAESKENLQRQILLYTRGSMDCELNLFNMLLCRSS</sequence>
<dbReference type="SMART" id="SM00579">
    <property type="entry name" value="FBD"/>
    <property type="match status" value="1"/>
</dbReference>
<evidence type="ECO:0000256" key="3">
    <source>
        <dbReference type="ARBA" id="ARBA00022801"/>
    </source>
</evidence>
<comment type="similarity">
    <text evidence="1">Belongs to the peptidase C48 family.</text>
</comment>
<dbReference type="Gene3D" id="3.40.395.10">
    <property type="entry name" value="Adenoviral Proteinase, Chain A"/>
    <property type="match status" value="1"/>
</dbReference>
<dbReference type="InterPro" id="IPR006566">
    <property type="entry name" value="FBD"/>
</dbReference>
<dbReference type="PANTHER" id="PTHR31900">
    <property type="entry name" value="F-BOX/RNI SUPERFAMILY PROTEIN-RELATED"/>
    <property type="match status" value="1"/>
</dbReference>
<keyword evidence="7" id="KW-1185">Reference proteome</keyword>